<gene>
    <name evidence="1" type="ORF">E2C01_075858</name>
</gene>
<comment type="caution">
    <text evidence="1">The sequence shown here is derived from an EMBL/GenBank/DDBJ whole genome shotgun (WGS) entry which is preliminary data.</text>
</comment>
<dbReference type="AlphaFoldDB" id="A0A5B7I789"/>
<organism evidence="1 2">
    <name type="scientific">Portunus trituberculatus</name>
    <name type="common">Swimming crab</name>
    <name type="synonym">Neptunus trituberculatus</name>
    <dbReference type="NCBI Taxonomy" id="210409"/>
    <lineage>
        <taxon>Eukaryota</taxon>
        <taxon>Metazoa</taxon>
        <taxon>Ecdysozoa</taxon>
        <taxon>Arthropoda</taxon>
        <taxon>Crustacea</taxon>
        <taxon>Multicrustacea</taxon>
        <taxon>Malacostraca</taxon>
        <taxon>Eumalacostraca</taxon>
        <taxon>Eucarida</taxon>
        <taxon>Decapoda</taxon>
        <taxon>Pleocyemata</taxon>
        <taxon>Brachyura</taxon>
        <taxon>Eubrachyura</taxon>
        <taxon>Portunoidea</taxon>
        <taxon>Portunidae</taxon>
        <taxon>Portuninae</taxon>
        <taxon>Portunus</taxon>
    </lineage>
</organism>
<keyword evidence="2" id="KW-1185">Reference proteome</keyword>
<accession>A0A5B7I789</accession>
<evidence type="ECO:0000313" key="1">
    <source>
        <dbReference type="EMBL" id="MPC81251.1"/>
    </source>
</evidence>
<sequence length="118" mass="13186">MTCPDILLSCHVIPYRALPYPAVPRLALFYPTLSYPCHTLSCLVLSYTTLSYTYRVFPCSFLSCPVIPLACSALFLPILPSYPWPVKSCLFSTLPRHLATPECPPSLPVRHLVSPRFG</sequence>
<reference evidence="1 2" key="1">
    <citation type="submission" date="2019-05" db="EMBL/GenBank/DDBJ databases">
        <title>Another draft genome of Portunus trituberculatus and its Hox gene families provides insights of decapod evolution.</title>
        <authorList>
            <person name="Jeong J.-H."/>
            <person name="Song I."/>
            <person name="Kim S."/>
            <person name="Choi T."/>
            <person name="Kim D."/>
            <person name="Ryu S."/>
            <person name="Kim W."/>
        </authorList>
    </citation>
    <scope>NUCLEOTIDE SEQUENCE [LARGE SCALE GENOMIC DNA]</scope>
    <source>
        <tissue evidence="1">Muscle</tissue>
    </source>
</reference>
<dbReference type="Proteomes" id="UP000324222">
    <property type="component" value="Unassembled WGS sequence"/>
</dbReference>
<protein>
    <submittedName>
        <fullName evidence="1">Uncharacterized protein</fullName>
    </submittedName>
</protein>
<evidence type="ECO:0000313" key="2">
    <source>
        <dbReference type="Proteomes" id="UP000324222"/>
    </source>
</evidence>
<dbReference type="EMBL" id="VSRR010056392">
    <property type="protein sequence ID" value="MPC81251.1"/>
    <property type="molecule type" value="Genomic_DNA"/>
</dbReference>
<proteinExistence type="predicted"/>
<name>A0A5B7I789_PORTR</name>